<evidence type="ECO:0000256" key="2">
    <source>
        <dbReference type="ARBA" id="ARBA00022737"/>
    </source>
</evidence>
<evidence type="ECO:0008006" key="8">
    <source>
        <dbReference type="Google" id="ProtNLM"/>
    </source>
</evidence>
<keyword evidence="2" id="KW-0677">Repeat</keyword>
<accession>A0AAV9CTG8</accession>
<dbReference type="SUPFAM" id="SSF50978">
    <property type="entry name" value="WD40 repeat-like"/>
    <property type="match status" value="1"/>
</dbReference>
<comment type="similarity">
    <text evidence="3">Belongs to the WD repeat LEC14B family.</text>
</comment>
<dbReference type="PROSITE" id="PS50294">
    <property type="entry name" value="WD_REPEATS_REGION"/>
    <property type="match status" value="3"/>
</dbReference>
<evidence type="ECO:0000313" key="6">
    <source>
        <dbReference type="EMBL" id="KAK1291558.1"/>
    </source>
</evidence>
<protein>
    <recommendedName>
        <fullName evidence="8">LEC14B homolog</fullName>
    </recommendedName>
</protein>
<comment type="caution">
    <text evidence="6">The sequence shown here is derived from an EMBL/GenBank/DDBJ whole genome shotgun (WGS) entry which is preliminary data.</text>
</comment>
<dbReference type="PANTHER" id="PTHR19847:SF7">
    <property type="entry name" value="DDB1- AND CUL4-ASSOCIATED FACTOR 11"/>
    <property type="match status" value="1"/>
</dbReference>
<dbReference type="InterPro" id="IPR015943">
    <property type="entry name" value="WD40/YVTN_repeat-like_dom_sf"/>
</dbReference>
<feature type="repeat" description="WD" evidence="4">
    <location>
        <begin position="312"/>
        <end position="353"/>
    </location>
</feature>
<dbReference type="InterPro" id="IPR036322">
    <property type="entry name" value="WD40_repeat_dom_sf"/>
</dbReference>
<name>A0AAV9CTG8_ACOCL</name>
<dbReference type="InterPro" id="IPR051859">
    <property type="entry name" value="DCAF"/>
</dbReference>
<feature type="compositionally biased region" description="Basic and acidic residues" evidence="5">
    <location>
        <begin position="7"/>
        <end position="17"/>
    </location>
</feature>
<evidence type="ECO:0000256" key="1">
    <source>
        <dbReference type="ARBA" id="ARBA00022574"/>
    </source>
</evidence>
<feature type="repeat" description="WD" evidence="4">
    <location>
        <begin position="436"/>
        <end position="477"/>
    </location>
</feature>
<gene>
    <name evidence="6" type="ORF">QJS10_CPB17g01491</name>
</gene>
<sequence>MMGYSMSKHDLDPDKCDLTSGSSSSSGSSSARGKNPLVNNNSNNKPLPSSFLDHDIAHLTHLRSAPPPDVLNRRLSPYSSTVRTVFGREANLSGKGGRFSHSDRCHVMARYLPVHGPYQVDQMDSRAYVSQFSVDGSLFVAGFQGSRIRIYNVERGWRVQKDVLARSMGWAITDTSLSPDQRLLVYASISPIVHVVNVGTSATESYANVTEIHDGLDLSVDGDGECNFGIFSVKFSTDGREIVAGSNDEAIYLYDLEANKLTLRVSAHKNDVNTVCFADETGHVIYSGGDDCLCKVWDRRCLNAKGQPSGVLVGHLEGITFLDSRGDGRYLISNGKDQCTKLWDIRRMSSNDTCVTKIRRFDWDYRWMPYPPQARHLRHPCDQSLATYRGHSVLQTLIRCYFSPAHSTGQKYIYTGSNDGNIYIYDVVTGDEVAKLEYHNDVVRDCSWHPEYPMLASSSWDGEIARWEFPGSEGVPKPVRRTRRRRAYF</sequence>
<dbReference type="PANTHER" id="PTHR19847">
    <property type="entry name" value="DDB1- AND CUL4-ASSOCIATED FACTOR 11"/>
    <property type="match status" value="1"/>
</dbReference>
<feature type="repeat" description="WD" evidence="4">
    <location>
        <begin position="230"/>
        <end position="264"/>
    </location>
</feature>
<dbReference type="GO" id="GO:0043161">
    <property type="term" value="P:proteasome-mediated ubiquitin-dependent protein catabolic process"/>
    <property type="evidence" value="ECO:0007669"/>
    <property type="project" value="TreeGrafter"/>
</dbReference>
<dbReference type="Pfam" id="PF00400">
    <property type="entry name" value="WD40"/>
    <property type="match status" value="5"/>
</dbReference>
<dbReference type="Gene3D" id="2.130.10.10">
    <property type="entry name" value="YVTN repeat-like/Quinoprotein amine dehydrogenase"/>
    <property type="match status" value="3"/>
</dbReference>
<organism evidence="6 7">
    <name type="scientific">Acorus calamus</name>
    <name type="common">Sweet flag</name>
    <dbReference type="NCBI Taxonomy" id="4465"/>
    <lineage>
        <taxon>Eukaryota</taxon>
        <taxon>Viridiplantae</taxon>
        <taxon>Streptophyta</taxon>
        <taxon>Embryophyta</taxon>
        <taxon>Tracheophyta</taxon>
        <taxon>Spermatophyta</taxon>
        <taxon>Magnoliopsida</taxon>
        <taxon>Liliopsida</taxon>
        <taxon>Acoraceae</taxon>
        <taxon>Acorus</taxon>
    </lineage>
</organism>
<evidence type="ECO:0000256" key="5">
    <source>
        <dbReference type="SAM" id="MobiDB-lite"/>
    </source>
</evidence>
<dbReference type="InterPro" id="IPR001680">
    <property type="entry name" value="WD40_rpt"/>
</dbReference>
<dbReference type="EMBL" id="JAUJYO010000017">
    <property type="protein sequence ID" value="KAK1291558.1"/>
    <property type="molecule type" value="Genomic_DNA"/>
</dbReference>
<evidence type="ECO:0000256" key="3">
    <source>
        <dbReference type="ARBA" id="ARBA00061298"/>
    </source>
</evidence>
<reference evidence="6" key="1">
    <citation type="journal article" date="2023" name="Nat. Commun.">
        <title>Diploid and tetraploid genomes of Acorus and the evolution of monocots.</title>
        <authorList>
            <person name="Ma L."/>
            <person name="Liu K.W."/>
            <person name="Li Z."/>
            <person name="Hsiao Y.Y."/>
            <person name="Qi Y."/>
            <person name="Fu T."/>
            <person name="Tang G.D."/>
            <person name="Zhang D."/>
            <person name="Sun W.H."/>
            <person name="Liu D.K."/>
            <person name="Li Y."/>
            <person name="Chen G.Z."/>
            <person name="Liu X.D."/>
            <person name="Liao X.Y."/>
            <person name="Jiang Y.T."/>
            <person name="Yu X."/>
            <person name="Hao Y."/>
            <person name="Huang J."/>
            <person name="Zhao X.W."/>
            <person name="Ke S."/>
            <person name="Chen Y.Y."/>
            <person name="Wu W.L."/>
            <person name="Hsu J.L."/>
            <person name="Lin Y.F."/>
            <person name="Huang M.D."/>
            <person name="Li C.Y."/>
            <person name="Huang L."/>
            <person name="Wang Z.W."/>
            <person name="Zhao X."/>
            <person name="Zhong W.Y."/>
            <person name="Peng D.H."/>
            <person name="Ahmad S."/>
            <person name="Lan S."/>
            <person name="Zhang J.S."/>
            <person name="Tsai W.C."/>
            <person name="Van de Peer Y."/>
            <person name="Liu Z.J."/>
        </authorList>
    </citation>
    <scope>NUCLEOTIDE SEQUENCE</scope>
    <source>
        <strain evidence="6">CP</strain>
    </source>
</reference>
<dbReference type="AlphaFoldDB" id="A0AAV9CTG8"/>
<evidence type="ECO:0000313" key="7">
    <source>
        <dbReference type="Proteomes" id="UP001180020"/>
    </source>
</evidence>
<dbReference type="SMART" id="SM00320">
    <property type="entry name" value="WD40"/>
    <property type="match status" value="6"/>
</dbReference>
<dbReference type="FunFam" id="2.130.10.10:FF:000557">
    <property type="entry name" value="WD repeat protein"/>
    <property type="match status" value="1"/>
</dbReference>
<keyword evidence="1 4" id="KW-0853">WD repeat</keyword>
<reference evidence="6" key="2">
    <citation type="submission" date="2023-06" db="EMBL/GenBank/DDBJ databases">
        <authorList>
            <person name="Ma L."/>
            <person name="Liu K.-W."/>
            <person name="Li Z."/>
            <person name="Hsiao Y.-Y."/>
            <person name="Qi Y."/>
            <person name="Fu T."/>
            <person name="Tang G."/>
            <person name="Zhang D."/>
            <person name="Sun W.-H."/>
            <person name="Liu D.-K."/>
            <person name="Li Y."/>
            <person name="Chen G.-Z."/>
            <person name="Liu X.-D."/>
            <person name="Liao X.-Y."/>
            <person name="Jiang Y.-T."/>
            <person name="Yu X."/>
            <person name="Hao Y."/>
            <person name="Huang J."/>
            <person name="Zhao X.-W."/>
            <person name="Ke S."/>
            <person name="Chen Y.-Y."/>
            <person name="Wu W.-L."/>
            <person name="Hsu J.-L."/>
            <person name="Lin Y.-F."/>
            <person name="Huang M.-D."/>
            <person name="Li C.-Y."/>
            <person name="Huang L."/>
            <person name="Wang Z.-W."/>
            <person name="Zhao X."/>
            <person name="Zhong W.-Y."/>
            <person name="Peng D.-H."/>
            <person name="Ahmad S."/>
            <person name="Lan S."/>
            <person name="Zhang J.-S."/>
            <person name="Tsai W.-C."/>
            <person name="Van De Peer Y."/>
            <person name="Liu Z.-J."/>
        </authorList>
    </citation>
    <scope>NUCLEOTIDE SEQUENCE</scope>
    <source>
        <strain evidence="6">CP</strain>
        <tissue evidence="6">Leaves</tissue>
    </source>
</reference>
<feature type="compositionally biased region" description="Low complexity" evidence="5">
    <location>
        <begin position="20"/>
        <end position="49"/>
    </location>
</feature>
<proteinExistence type="inferred from homology"/>
<dbReference type="GO" id="GO:0080008">
    <property type="term" value="C:Cul4-RING E3 ubiquitin ligase complex"/>
    <property type="evidence" value="ECO:0007669"/>
    <property type="project" value="TreeGrafter"/>
</dbReference>
<keyword evidence="7" id="KW-1185">Reference proteome</keyword>
<feature type="region of interest" description="Disordered" evidence="5">
    <location>
        <begin position="1"/>
        <end position="49"/>
    </location>
</feature>
<feature type="repeat" description="WD" evidence="4">
    <location>
        <begin position="265"/>
        <end position="298"/>
    </location>
</feature>
<dbReference type="FunFam" id="2.130.10.10:FF:000492">
    <property type="entry name" value="LEC14B homolog isoform X2"/>
    <property type="match status" value="1"/>
</dbReference>
<dbReference type="Proteomes" id="UP001180020">
    <property type="component" value="Unassembled WGS sequence"/>
</dbReference>
<evidence type="ECO:0000256" key="4">
    <source>
        <dbReference type="PROSITE-ProRule" id="PRU00221"/>
    </source>
</evidence>
<dbReference type="PROSITE" id="PS50082">
    <property type="entry name" value="WD_REPEATS_2"/>
    <property type="match status" value="4"/>
</dbReference>